<dbReference type="AlphaFoldDB" id="A0A238BLY9"/>
<evidence type="ECO:0000313" key="2">
    <source>
        <dbReference type="EMBL" id="OZC05528.1"/>
    </source>
</evidence>
<keyword evidence="3" id="KW-1185">Reference proteome</keyword>
<evidence type="ECO:0000259" key="1">
    <source>
        <dbReference type="Pfam" id="PF00102"/>
    </source>
</evidence>
<dbReference type="InterPro" id="IPR052782">
    <property type="entry name" value="Oocyte-zygote_transition_reg"/>
</dbReference>
<dbReference type="Pfam" id="PF00102">
    <property type="entry name" value="Y_phosphatase"/>
    <property type="match status" value="1"/>
</dbReference>
<reference evidence="2 3" key="1">
    <citation type="submission" date="2015-12" db="EMBL/GenBank/DDBJ databases">
        <title>Draft genome of the nematode, Onchocerca flexuosa.</title>
        <authorList>
            <person name="Mitreva M."/>
        </authorList>
    </citation>
    <scope>NUCLEOTIDE SEQUENCE [LARGE SCALE GENOMIC DNA]</scope>
    <source>
        <strain evidence="2">Red Deer</strain>
    </source>
</reference>
<accession>A0A238BLY9</accession>
<evidence type="ECO:0000313" key="3">
    <source>
        <dbReference type="Proteomes" id="UP000242913"/>
    </source>
</evidence>
<gene>
    <name evidence="2" type="ORF">X798_07498</name>
</gene>
<dbReference type="PANTHER" id="PTHR46163">
    <property type="entry name" value="TYROSINE-PROTEIN PHOSPHATASE-RELATED"/>
    <property type="match status" value="1"/>
</dbReference>
<feature type="domain" description="Tyrosine-protein phosphatase" evidence="1">
    <location>
        <begin position="35"/>
        <end position="76"/>
    </location>
</feature>
<dbReference type="InterPro" id="IPR000242">
    <property type="entry name" value="PTP_cat"/>
</dbReference>
<dbReference type="OrthoDB" id="6058203at2759"/>
<dbReference type="Proteomes" id="UP000242913">
    <property type="component" value="Unassembled WGS sequence"/>
</dbReference>
<dbReference type="SUPFAM" id="SSF52799">
    <property type="entry name" value="(Phosphotyrosine protein) phosphatases II"/>
    <property type="match status" value="1"/>
</dbReference>
<proteinExistence type="predicted"/>
<dbReference type="GO" id="GO:0004725">
    <property type="term" value="F:protein tyrosine phosphatase activity"/>
    <property type="evidence" value="ECO:0007669"/>
    <property type="project" value="InterPro"/>
</dbReference>
<protein>
    <recommendedName>
        <fullName evidence="1">Tyrosine-protein phosphatase domain-containing protein</fullName>
    </recommendedName>
</protein>
<name>A0A238BLY9_9BILA</name>
<sequence>MFELGVEGIIKQYQTYLKAYIPPNISHTAFDKNIKKNHVICIDETRVVLQEGDSDYIHANHVKGDPFLNSFICTQVNFTVI</sequence>
<organism evidence="2 3">
    <name type="scientific">Onchocerca flexuosa</name>
    <dbReference type="NCBI Taxonomy" id="387005"/>
    <lineage>
        <taxon>Eukaryota</taxon>
        <taxon>Metazoa</taxon>
        <taxon>Ecdysozoa</taxon>
        <taxon>Nematoda</taxon>
        <taxon>Chromadorea</taxon>
        <taxon>Rhabditida</taxon>
        <taxon>Spirurina</taxon>
        <taxon>Spiruromorpha</taxon>
        <taxon>Filarioidea</taxon>
        <taxon>Onchocercidae</taxon>
        <taxon>Onchocerca</taxon>
    </lineage>
</organism>
<dbReference type="Gene3D" id="3.90.190.10">
    <property type="entry name" value="Protein tyrosine phosphatase superfamily"/>
    <property type="match status" value="1"/>
</dbReference>
<dbReference type="InterPro" id="IPR029021">
    <property type="entry name" value="Prot-tyrosine_phosphatase-like"/>
</dbReference>
<dbReference type="EMBL" id="KZ270868">
    <property type="protein sequence ID" value="OZC05528.1"/>
    <property type="molecule type" value="Genomic_DNA"/>
</dbReference>